<dbReference type="Pfam" id="PF01546">
    <property type="entry name" value="Peptidase_M20"/>
    <property type="match status" value="1"/>
</dbReference>
<dbReference type="PANTHER" id="PTHR43270">
    <property type="entry name" value="BETA-ALA-HIS DIPEPTIDASE"/>
    <property type="match status" value="1"/>
</dbReference>
<proteinExistence type="predicted"/>
<dbReference type="PANTHER" id="PTHR43270:SF12">
    <property type="entry name" value="SUCCINYL-DIAMINOPIMELATE DESUCCINYLASE"/>
    <property type="match status" value="1"/>
</dbReference>
<dbReference type="Gene3D" id="3.30.70.360">
    <property type="match status" value="1"/>
</dbReference>
<evidence type="ECO:0000313" key="5">
    <source>
        <dbReference type="EMBL" id="MDQ2584081.1"/>
    </source>
</evidence>
<gene>
    <name evidence="5" type="ORF">CKY47_08830</name>
</gene>
<evidence type="ECO:0000256" key="3">
    <source>
        <dbReference type="ARBA" id="ARBA00022801"/>
    </source>
</evidence>
<dbReference type="SUPFAM" id="SSF53187">
    <property type="entry name" value="Zn-dependent exopeptidases"/>
    <property type="match status" value="1"/>
</dbReference>
<dbReference type="InterPro" id="IPR051458">
    <property type="entry name" value="Cyt/Met_Dipeptidase"/>
</dbReference>
<evidence type="ECO:0000259" key="4">
    <source>
        <dbReference type="Pfam" id="PF07687"/>
    </source>
</evidence>
<accession>A0ABU0WW53</accession>
<keyword evidence="6" id="KW-1185">Reference proteome</keyword>
<evidence type="ECO:0000313" key="6">
    <source>
        <dbReference type="Proteomes" id="UP001225605"/>
    </source>
</evidence>
<dbReference type="Pfam" id="PF07687">
    <property type="entry name" value="M20_dimer"/>
    <property type="match status" value="1"/>
</dbReference>
<keyword evidence="3" id="KW-0378">Hydrolase</keyword>
<dbReference type="EMBL" id="NSDM01000003">
    <property type="protein sequence ID" value="MDQ2584081.1"/>
    <property type="molecule type" value="Genomic_DNA"/>
</dbReference>
<keyword evidence="2" id="KW-0479">Metal-binding</keyword>
<reference evidence="5 6" key="1">
    <citation type="submission" date="2017-06" db="EMBL/GenBank/DDBJ databases">
        <title>Cultured bacterium strain Saccharothrix yanglingensis Hhs.015.</title>
        <authorList>
            <person name="Xia Y."/>
        </authorList>
    </citation>
    <scope>NUCLEOTIDE SEQUENCE [LARGE SCALE GENOMIC DNA]</scope>
    <source>
        <strain evidence="5 6">Hhs.015</strain>
    </source>
</reference>
<keyword evidence="1" id="KW-0645">Protease</keyword>
<protein>
    <submittedName>
        <fullName evidence="5">Peptidase M20</fullName>
    </submittedName>
</protein>
<evidence type="ECO:0000256" key="1">
    <source>
        <dbReference type="ARBA" id="ARBA00022670"/>
    </source>
</evidence>
<organism evidence="5 6">
    <name type="scientific">Saccharothrix yanglingensis</name>
    <dbReference type="NCBI Taxonomy" id="659496"/>
    <lineage>
        <taxon>Bacteria</taxon>
        <taxon>Bacillati</taxon>
        <taxon>Actinomycetota</taxon>
        <taxon>Actinomycetes</taxon>
        <taxon>Pseudonocardiales</taxon>
        <taxon>Pseudonocardiaceae</taxon>
        <taxon>Saccharothrix</taxon>
    </lineage>
</organism>
<name>A0ABU0WW53_9PSEU</name>
<comment type="caution">
    <text evidence="5">The sequence shown here is derived from an EMBL/GenBank/DDBJ whole genome shotgun (WGS) entry which is preliminary data.</text>
</comment>
<dbReference type="RefSeq" id="WP_306745204.1">
    <property type="nucleotide sequence ID" value="NZ_NSDM01000003.1"/>
</dbReference>
<dbReference type="InterPro" id="IPR011650">
    <property type="entry name" value="Peptidase_M20_dimer"/>
</dbReference>
<evidence type="ECO:0000256" key="2">
    <source>
        <dbReference type="ARBA" id="ARBA00022723"/>
    </source>
</evidence>
<sequence length="450" mass="48421">MSGVRDFLEDRRDRFVDELVEWCRIPSVAGAPEHADDVRRSARWLADALRTVGFPEVELWPADAVFARWCAAPGAPTVLVYSHHDVRPPGDAPWETPPFEPVVRDGAVHARGASDAKGQVLSHLWGLRAHLRDREAPAVNLVVLVEGEEEVGSAHLSDLLEDPRLAADLVVFTDTLLLHADHPAVCTSVLGTTLAHLEIRGPARDVHSGAVSGTSPNPVHELCRVLALLHDGKGRVALPGFYDRVREPSDATRAAYADLPFDEDDWVERTGTRAIAGEPGYSAPEALWARPTLEVLTLRAGDVDGPPRATIPSVASADMSIRTVADQTTGEIGGLLERWLADTVAEPYEHEVTLSSDTAQEAYRTPDDLPALRVLVDAVGEAFGRPVGIMGNAGGGPADQMAERLDAPLVFFGTGLPEDHWHAADERARVDVLLAGAAALAHFWEGLADG</sequence>
<dbReference type="Proteomes" id="UP001225605">
    <property type="component" value="Unassembled WGS sequence"/>
</dbReference>
<dbReference type="Gene3D" id="3.40.630.10">
    <property type="entry name" value="Zn peptidases"/>
    <property type="match status" value="1"/>
</dbReference>
<feature type="domain" description="Peptidase M20 dimerisation" evidence="4">
    <location>
        <begin position="195"/>
        <end position="343"/>
    </location>
</feature>
<dbReference type="InterPro" id="IPR002933">
    <property type="entry name" value="Peptidase_M20"/>
</dbReference>